<dbReference type="GO" id="GO:0005886">
    <property type="term" value="C:plasma membrane"/>
    <property type="evidence" value="ECO:0007669"/>
    <property type="project" value="UniProtKB-SubCell"/>
</dbReference>
<evidence type="ECO:0000256" key="2">
    <source>
        <dbReference type="ARBA" id="ARBA00022692"/>
    </source>
</evidence>
<evidence type="ECO:0000256" key="3">
    <source>
        <dbReference type="ARBA" id="ARBA00022989"/>
    </source>
</evidence>
<feature type="transmembrane region" description="Helical" evidence="6">
    <location>
        <begin position="319"/>
        <end position="342"/>
    </location>
</feature>
<feature type="transmembrane region" description="Helical" evidence="6">
    <location>
        <begin position="161"/>
        <end position="182"/>
    </location>
</feature>
<feature type="transmembrane region" description="Helical" evidence="6">
    <location>
        <begin position="292"/>
        <end position="313"/>
    </location>
</feature>
<proteinExistence type="predicted"/>
<dbReference type="InterPro" id="IPR020846">
    <property type="entry name" value="MFS_dom"/>
</dbReference>
<feature type="transmembrane region" description="Helical" evidence="6">
    <location>
        <begin position="71"/>
        <end position="91"/>
    </location>
</feature>
<evidence type="ECO:0000256" key="1">
    <source>
        <dbReference type="ARBA" id="ARBA00004651"/>
    </source>
</evidence>
<dbReference type="InterPro" id="IPR011701">
    <property type="entry name" value="MFS"/>
</dbReference>
<evidence type="ECO:0000313" key="9">
    <source>
        <dbReference type="Proteomes" id="UP000435304"/>
    </source>
</evidence>
<feature type="region of interest" description="Disordered" evidence="5">
    <location>
        <begin position="1"/>
        <end position="29"/>
    </location>
</feature>
<feature type="transmembrane region" description="Helical" evidence="6">
    <location>
        <begin position="228"/>
        <end position="247"/>
    </location>
</feature>
<dbReference type="SUPFAM" id="SSF103473">
    <property type="entry name" value="MFS general substrate transporter"/>
    <property type="match status" value="1"/>
</dbReference>
<feature type="transmembrane region" description="Helical" evidence="6">
    <location>
        <begin position="426"/>
        <end position="443"/>
    </location>
</feature>
<gene>
    <name evidence="8" type="ORF">GC722_11965</name>
</gene>
<evidence type="ECO:0000259" key="7">
    <source>
        <dbReference type="PROSITE" id="PS50850"/>
    </source>
</evidence>
<evidence type="ECO:0000256" key="5">
    <source>
        <dbReference type="SAM" id="MobiDB-lite"/>
    </source>
</evidence>
<keyword evidence="2 6" id="KW-0812">Transmembrane</keyword>
<feature type="transmembrane region" description="Helical" evidence="6">
    <location>
        <begin position="36"/>
        <end position="59"/>
    </location>
</feature>
<feature type="transmembrane region" description="Helical" evidence="6">
    <location>
        <begin position="128"/>
        <end position="149"/>
    </location>
</feature>
<dbReference type="AlphaFoldDB" id="A0A6A9UV68"/>
<feature type="transmembrane region" description="Helical" evidence="6">
    <location>
        <begin position="188"/>
        <end position="207"/>
    </location>
</feature>
<feature type="transmembrane region" description="Helical" evidence="6">
    <location>
        <begin position="253"/>
        <end position="272"/>
    </location>
</feature>
<keyword evidence="9" id="KW-1185">Reference proteome</keyword>
<feature type="transmembrane region" description="Helical" evidence="6">
    <location>
        <begin position="354"/>
        <end position="379"/>
    </location>
</feature>
<dbReference type="RefSeq" id="WP_156610382.1">
    <property type="nucleotide sequence ID" value="NZ_WPCU01000007.1"/>
</dbReference>
<comment type="caution">
    <text evidence="8">The sequence shown here is derived from an EMBL/GenBank/DDBJ whole genome shotgun (WGS) entry which is preliminary data.</text>
</comment>
<dbReference type="Gene3D" id="1.20.1250.20">
    <property type="entry name" value="MFS general substrate transporter like domains"/>
    <property type="match status" value="1"/>
</dbReference>
<dbReference type="PANTHER" id="PTHR23501:SF154">
    <property type="entry name" value="MULTIDRUG-EFFLUX TRANSPORTER RV1634-RELATED"/>
    <property type="match status" value="1"/>
</dbReference>
<dbReference type="Gene3D" id="1.20.1720.10">
    <property type="entry name" value="Multidrug resistance protein D"/>
    <property type="match status" value="1"/>
</dbReference>
<dbReference type="PROSITE" id="PS50850">
    <property type="entry name" value="MFS"/>
    <property type="match status" value="1"/>
</dbReference>
<dbReference type="InterPro" id="IPR036259">
    <property type="entry name" value="MFS_trans_sf"/>
</dbReference>
<organism evidence="8 9">
    <name type="scientific">Auraticoccus cholistanensis</name>
    <dbReference type="NCBI Taxonomy" id="2656650"/>
    <lineage>
        <taxon>Bacteria</taxon>
        <taxon>Bacillati</taxon>
        <taxon>Actinomycetota</taxon>
        <taxon>Actinomycetes</taxon>
        <taxon>Propionibacteriales</taxon>
        <taxon>Propionibacteriaceae</taxon>
        <taxon>Auraticoccus</taxon>
    </lineage>
</organism>
<feature type="domain" description="Major facilitator superfamily (MFS) profile" evidence="7">
    <location>
        <begin position="37"/>
        <end position="479"/>
    </location>
</feature>
<keyword evidence="4 6" id="KW-0472">Membrane</keyword>
<evidence type="ECO:0000256" key="6">
    <source>
        <dbReference type="SAM" id="Phobius"/>
    </source>
</evidence>
<reference evidence="8 9" key="1">
    <citation type="submission" date="2019-12" db="EMBL/GenBank/DDBJ databases">
        <title>Auraticoccus cholistani sp. nov., an actinomycete isolated from soil of Cholistan desert.</title>
        <authorList>
            <person name="Cheema M.T."/>
        </authorList>
    </citation>
    <scope>NUCLEOTIDE SEQUENCE [LARGE SCALE GENOMIC DNA]</scope>
    <source>
        <strain evidence="8 9">F435</strain>
    </source>
</reference>
<evidence type="ECO:0000313" key="8">
    <source>
        <dbReference type="EMBL" id="MVA76733.1"/>
    </source>
</evidence>
<evidence type="ECO:0000256" key="4">
    <source>
        <dbReference type="ARBA" id="ARBA00023136"/>
    </source>
</evidence>
<keyword evidence="3 6" id="KW-1133">Transmembrane helix</keyword>
<dbReference type="EMBL" id="WPCU01000007">
    <property type="protein sequence ID" value="MVA76733.1"/>
    <property type="molecule type" value="Genomic_DNA"/>
</dbReference>
<sequence>MVCDQHDHTRTEEQMTDQQAPAEPPAAATQDVDRRALGVGLCIGVVAIAFESISVATAMPRAAEDLGGVAYYAWAFTLFVIGMLTATVVAGRVADRVGPLRPLVLGMLTFAAGLVVAGAATAMPQLLLGRLVQGVGAGALNLGLFVVIARAFDERHRATMMTWISTAWVVPAFVGPPVSAWITETFSWHWVFFGVLPLVVVAAALGLPTMLRLHRSGALDVTEPSTPVPLWAGAVVAVAAAGIQLAGQRAAEGIDAVTVAVAVAALAALLLAAPRLMPPGFLRLRPGLSSVVWVRAAAAGSFFGAEAFVPLMLVQTRGLPLVLAGASLTVGAVGWTTGSWLQSRSWVRLPRERLIALGCGSVLLGLLVTAVTAAVPSVWFGMVGVGWICTGLGMGLLMSSTSVAMMTLSRPSEQGRNSSSLQVGEALGNAVLAGAAGTIFALLHDSSGLQATFGTVFAAMSASALVAVLLATRIGRITAPGR</sequence>
<feature type="transmembrane region" description="Helical" evidence="6">
    <location>
        <begin position="103"/>
        <end position="122"/>
    </location>
</feature>
<dbReference type="Proteomes" id="UP000435304">
    <property type="component" value="Unassembled WGS sequence"/>
</dbReference>
<feature type="transmembrane region" description="Helical" evidence="6">
    <location>
        <begin position="385"/>
        <end position="405"/>
    </location>
</feature>
<dbReference type="Pfam" id="PF07690">
    <property type="entry name" value="MFS_1"/>
    <property type="match status" value="1"/>
</dbReference>
<name>A0A6A9UV68_9ACTN</name>
<comment type="subcellular location">
    <subcellularLocation>
        <location evidence="1">Cell membrane</location>
        <topology evidence="1">Multi-pass membrane protein</topology>
    </subcellularLocation>
</comment>
<feature type="transmembrane region" description="Helical" evidence="6">
    <location>
        <begin position="449"/>
        <end position="472"/>
    </location>
</feature>
<protein>
    <submittedName>
        <fullName evidence="8">MFS transporter</fullName>
    </submittedName>
</protein>
<feature type="compositionally biased region" description="Basic and acidic residues" evidence="5">
    <location>
        <begin position="1"/>
        <end position="13"/>
    </location>
</feature>
<accession>A0A6A9UV68</accession>
<dbReference type="GO" id="GO:0022857">
    <property type="term" value="F:transmembrane transporter activity"/>
    <property type="evidence" value="ECO:0007669"/>
    <property type="project" value="InterPro"/>
</dbReference>
<dbReference type="PANTHER" id="PTHR23501">
    <property type="entry name" value="MAJOR FACILITATOR SUPERFAMILY"/>
    <property type="match status" value="1"/>
</dbReference>